<reference evidence="1" key="4">
    <citation type="submission" date="2025-09" db="UniProtKB">
        <authorList>
            <consortium name="Ensembl"/>
        </authorList>
    </citation>
    <scope>IDENTIFICATION</scope>
    <source>
        <strain evidence="1">17573</strain>
    </source>
</reference>
<accession>A0A5F8AIK3</accession>
<proteinExistence type="predicted"/>
<dbReference type="AlphaFoldDB" id="A0A5F8AIK3"/>
<name>A0A5F8AIK3_MACMU</name>
<evidence type="ECO:0000313" key="2">
    <source>
        <dbReference type="Proteomes" id="UP000006718"/>
    </source>
</evidence>
<dbReference type="Bgee" id="ENSMMUG00000050176">
    <property type="expression patterns" value="Expressed in adult mammalian kidney and 3 other cell types or tissues"/>
</dbReference>
<organism evidence="1 2">
    <name type="scientific">Macaca mulatta</name>
    <name type="common">Rhesus macaque</name>
    <dbReference type="NCBI Taxonomy" id="9544"/>
    <lineage>
        <taxon>Eukaryota</taxon>
        <taxon>Metazoa</taxon>
        <taxon>Chordata</taxon>
        <taxon>Craniata</taxon>
        <taxon>Vertebrata</taxon>
        <taxon>Euteleostomi</taxon>
        <taxon>Mammalia</taxon>
        <taxon>Eutheria</taxon>
        <taxon>Euarchontoglires</taxon>
        <taxon>Primates</taxon>
        <taxon>Haplorrhini</taxon>
        <taxon>Catarrhini</taxon>
        <taxon>Cercopithecidae</taxon>
        <taxon>Cercopithecinae</taxon>
        <taxon>Macaca</taxon>
    </lineage>
</organism>
<protein>
    <submittedName>
        <fullName evidence="1">Uncharacterized protein</fullName>
    </submittedName>
</protein>
<reference evidence="1" key="3">
    <citation type="submission" date="2025-08" db="UniProtKB">
        <authorList>
            <consortium name="Ensembl"/>
        </authorList>
    </citation>
    <scope>IDENTIFICATION</scope>
    <source>
        <strain evidence="1">17573</strain>
    </source>
</reference>
<dbReference type="Proteomes" id="UP000006718">
    <property type="component" value="Chromosome 7"/>
</dbReference>
<dbReference type="GeneTree" id="ENSGT01030000240329"/>
<dbReference type="Ensembl" id="ENSMMUT00000100036.1">
    <property type="protein sequence ID" value="ENSMMUP00000077673.1"/>
    <property type="gene ID" value="ENSMMUG00000050176.1"/>
</dbReference>
<keyword evidence="2" id="KW-1185">Reference proteome</keyword>
<sequence length="21" mass="2427">YRVNRKLTFGASTRGIMKLSK</sequence>
<reference evidence="1" key="2">
    <citation type="submission" date="2019-01" db="EMBL/GenBank/DDBJ databases">
        <authorList>
            <person name="Graves T."/>
            <person name="Eichler E.E."/>
            <person name="Wilson R.K."/>
        </authorList>
    </citation>
    <scope>NUCLEOTIDE SEQUENCE [LARGE SCALE GENOMIC DNA]</scope>
    <source>
        <strain evidence="1">17573</strain>
    </source>
</reference>
<dbReference type="InParanoid" id="A0A5F8AIK3"/>
<evidence type="ECO:0000313" key="1">
    <source>
        <dbReference type="Ensembl" id="ENSMMUP00000077673.1"/>
    </source>
</evidence>
<reference evidence="2" key="1">
    <citation type="journal article" date="2007" name="Science">
        <title>Evolutionary and biomedical insights from the rhesus macaque genome.</title>
        <authorList>
            <person name="Gibbs R.A."/>
            <person name="Rogers J."/>
            <person name="Katze M.G."/>
            <person name="Bumgarner R."/>
            <person name="Weinstock G.M."/>
            <person name="Mardis E.R."/>
            <person name="Remington K.A."/>
            <person name="Strausberg R.L."/>
            <person name="Venter J.C."/>
            <person name="Wilson R.K."/>
            <person name="Batzer M.A."/>
            <person name="Bustamante C.D."/>
            <person name="Eichler E.E."/>
            <person name="Hahn M.W."/>
            <person name="Hardison R.C."/>
            <person name="Makova K.D."/>
            <person name="Miller W."/>
            <person name="Milosavljevic A."/>
            <person name="Palermo R.E."/>
            <person name="Siepel A."/>
            <person name="Sikela J.M."/>
            <person name="Attaway T."/>
            <person name="Bell S."/>
            <person name="Bernard K.E."/>
            <person name="Buhay C.J."/>
            <person name="Chandrabose M.N."/>
            <person name="Dao M."/>
            <person name="Davis C."/>
            <person name="Delehaunty K.D."/>
            <person name="Ding Y."/>
            <person name="Dinh H.H."/>
            <person name="Dugan-Rocha S."/>
            <person name="Fulton L.A."/>
            <person name="Gabisi R.A."/>
            <person name="Garner T.T."/>
            <person name="Godfrey J."/>
            <person name="Hawes A.C."/>
            <person name="Hernandez J."/>
            <person name="Hines S."/>
            <person name="Holder M."/>
            <person name="Hume J."/>
            <person name="Jhangiani S.N."/>
            <person name="Joshi V."/>
            <person name="Khan Z.M."/>
            <person name="Kirkness E.F."/>
            <person name="Cree A."/>
            <person name="Fowler R.G."/>
            <person name="Lee S."/>
            <person name="Lewis L.R."/>
            <person name="Li Z."/>
            <person name="Liu Y.-S."/>
            <person name="Moore S.M."/>
            <person name="Muzny D."/>
            <person name="Nazareth L.V."/>
            <person name="Ngo D.N."/>
            <person name="Okwuonu G.O."/>
            <person name="Pai G."/>
            <person name="Parker D."/>
            <person name="Paul H.A."/>
            <person name="Pfannkoch C."/>
            <person name="Pohl C.S."/>
            <person name="Rogers Y.-H.C."/>
            <person name="Ruiz S.J."/>
            <person name="Sabo A."/>
            <person name="Santibanez J."/>
            <person name="Schneider B.W."/>
            <person name="Smith S.M."/>
            <person name="Sodergren E."/>
            <person name="Svatek A.F."/>
            <person name="Utterback T.R."/>
            <person name="Vattathil S."/>
            <person name="Warren W."/>
            <person name="White C.S."/>
            <person name="Chinwalla A.T."/>
            <person name="Feng Y."/>
            <person name="Halpern A.L."/>
            <person name="Hillier L.W."/>
            <person name="Huang X."/>
            <person name="Minx P."/>
            <person name="Nelson J.O."/>
            <person name="Pepin K.H."/>
            <person name="Qin X."/>
            <person name="Sutton G.G."/>
            <person name="Venter E."/>
            <person name="Walenz B.P."/>
            <person name="Wallis J.W."/>
            <person name="Worley K.C."/>
            <person name="Yang S.-P."/>
            <person name="Jones S.M."/>
            <person name="Marra M.A."/>
            <person name="Rocchi M."/>
            <person name="Schein J.E."/>
            <person name="Baertsch R."/>
            <person name="Clarke L."/>
            <person name="Csuros M."/>
            <person name="Glasscock J."/>
            <person name="Harris R.A."/>
            <person name="Havlak P."/>
            <person name="Jackson A.R."/>
            <person name="Jiang H."/>
            <person name="Liu Y."/>
            <person name="Messina D.N."/>
            <person name="Shen Y."/>
            <person name="Song H.X.-Z."/>
            <person name="Wylie T."/>
            <person name="Zhang L."/>
            <person name="Birney E."/>
            <person name="Han K."/>
            <person name="Konkel M.K."/>
            <person name="Lee J."/>
            <person name="Smit A.F.A."/>
            <person name="Ullmer B."/>
            <person name="Wang H."/>
            <person name="Xing J."/>
            <person name="Burhans R."/>
            <person name="Cheng Z."/>
            <person name="Karro J.E."/>
            <person name="Ma J."/>
            <person name="Raney B."/>
            <person name="She X."/>
            <person name="Cox M.J."/>
            <person name="Demuth J.P."/>
            <person name="Dumas L.J."/>
            <person name="Han S.-G."/>
            <person name="Hopkins J."/>
            <person name="Karimpour-Fard A."/>
            <person name="Kim Y.H."/>
            <person name="Pollack J.R."/>
            <person name="Vinar T."/>
            <person name="Addo-Quaye C."/>
            <person name="Degenhardt J."/>
            <person name="Denby A."/>
            <person name="Hubisz M.J."/>
            <person name="Indap A."/>
            <person name="Kosiol C."/>
            <person name="Lahn B.T."/>
            <person name="Lawson H.A."/>
            <person name="Marklein A."/>
            <person name="Nielsen R."/>
            <person name="Vallender E.J."/>
            <person name="Clark A.G."/>
            <person name="Ferguson B."/>
            <person name="Hernandez R.D."/>
            <person name="Hirani K."/>
            <person name="Kehrer-Sawatzki H."/>
            <person name="Kolb J."/>
            <person name="Patil S."/>
            <person name="Pu L.-L."/>
            <person name="Ren Y."/>
            <person name="Smith D.G."/>
            <person name="Wheeler D.A."/>
            <person name="Schenck I."/>
            <person name="Ball E.V."/>
            <person name="Chen R."/>
            <person name="Cooper D.N."/>
            <person name="Giardine B."/>
            <person name="Hsu F."/>
            <person name="Kent W.J."/>
            <person name="Lesk A."/>
            <person name="Nelson D.L."/>
            <person name="O'brien W.E."/>
            <person name="Pruefer K."/>
            <person name="Stenson P.D."/>
            <person name="Wallace J.C."/>
            <person name="Ke H."/>
            <person name="Liu X.-M."/>
            <person name="Wang P."/>
            <person name="Xiang A.P."/>
            <person name="Yang F."/>
            <person name="Barber G.P."/>
            <person name="Haussler D."/>
            <person name="Karolchik D."/>
            <person name="Kern A.D."/>
            <person name="Kuhn R.M."/>
            <person name="Smith K.E."/>
            <person name="Zwieg A.S."/>
        </authorList>
    </citation>
    <scope>NUCLEOTIDE SEQUENCE [LARGE SCALE GENOMIC DNA]</scope>
    <source>
        <strain evidence="2">17573</strain>
    </source>
</reference>
<dbReference type="VEuPathDB" id="HostDB:ENSMMUG00000050176"/>